<evidence type="ECO:0000313" key="2">
    <source>
        <dbReference type="Proteomes" id="UP000192934"/>
    </source>
</evidence>
<organism evidence="1 2">
    <name type="scientific">Allosphingosinicella indica</name>
    <dbReference type="NCBI Taxonomy" id="941907"/>
    <lineage>
        <taxon>Bacteria</taxon>
        <taxon>Pseudomonadati</taxon>
        <taxon>Pseudomonadota</taxon>
        <taxon>Alphaproteobacteria</taxon>
        <taxon>Sphingomonadales</taxon>
        <taxon>Sphingomonadaceae</taxon>
        <taxon>Allosphingosinicella</taxon>
    </lineage>
</organism>
<dbReference type="RefSeq" id="WP_085218563.1">
    <property type="nucleotide sequence ID" value="NZ_LT840185.1"/>
</dbReference>
<dbReference type="AlphaFoldDB" id="A0A1X7GJD0"/>
<keyword evidence="2" id="KW-1185">Reference proteome</keyword>
<dbReference type="Proteomes" id="UP000192934">
    <property type="component" value="Chromosome I"/>
</dbReference>
<accession>A0A1X7GJD0</accession>
<dbReference type="EMBL" id="LT840185">
    <property type="protein sequence ID" value="SMF70627.1"/>
    <property type="molecule type" value="Genomic_DNA"/>
</dbReference>
<reference evidence="2" key="1">
    <citation type="submission" date="2017-04" db="EMBL/GenBank/DDBJ databases">
        <authorList>
            <person name="Varghese N."/>
            <person name="Submissions S."/>
        </authorList>
    </citation>
    <scope>NUCLEOTIDE SEQUENCE [LARGE SCALE GENOMIC DNA]</scope>
    <source>
        <strain evidence="2">Dd16</strain>
    </source>
</reference>
<dbReference type="OrthoDB" id="7595850at2"/>
<dbReference type="STRING" id="941907.SAMN06295910_1912"/>
<protein>
    <submittedName>
        <fullName evidence="1">Uncharacterized protein</fullName>
    </submittedName>
</protein>
<proteinExistence type="predicted"/>
<gene>
    <name evidence="1" type="ORF">SAMN06295910_1912</name>
</gene>
<evidence type="ECO:0000313" key="1">
    <source>
        <dbReference type="EMBL" id="SMF70627.1"/>
    </source>
</evidence>
<sequence length="79" mass="8868">MARRRHQLCAVRGCGTAVEAWQHLCGRCWRLLPADQRAAIVAARQERAFHIVSRLAIRAADWLNAHSPQAEAARRQGEA</sequence>
<name>A0A1X7GJD0_9SPHN</name>